<gene>
    <name evidence="2" type="ORF">ATO8_04316</name>
</gene>
<dbReference type="AlphaFoldDB" id="W4HMU6"/>
<reference evidence="2 3" key="1">
    <citation type="journal article" date="2014" name="Antonie Van Leeuwenhoek">
        <title>Roseivivax atlanticus sp. nov., isolated from surface seawater of the Atlantic Ocean.</title>
        <authorList>
            <person name="Li G."/>
            <person name="Lai Q."/>
            <person name="Liu X."/>
            <person name="Sun F."/>
            <person name="Shao Z."/>
        </authorList>
    </citation>
    <scope>NUCLEOTIDE SEQUENCE [LARGE SCALE GENOMIC DNA]</scope>
    <source>
        <strain evidence="2 3">22II-s10s</strain>
    </source>
</reference>
<accession>W4HMU6</accession>
<protein>
    <submittedName>
        <fullName evidence="2">Uncharacterized protein</fullName>
    </submittedName>
</protein>
<evidence type="ECO:0000313" key="2">
    <source>
        <dbReference type="EMBL" id="ETW14087.1"/>
    </source>
</evidence>
<name>W4HMU6_9RHOB</name>
<evidence type="ECO:0000313" key="3">
    <source>
        <dbReference type="Proteomes" id="UP000019063"/>
    </source>
</evidence>
<dbReference type="STRING" id="1379903.ATO8_04316"/>
<proteinExistence type="predicted"/>
<organism evidence="2 3">
    <name type="scientific">Roseivivax marinus</name>
    <dbReference type="NCBI Taxonomy" id="1379903"/>
    <lineage>
        <taxon>Bacteria</taxon>
        <taxon>Pseudomonadati</taxon>
        <taxon>Pseudomonadota</taxon>
        <taxon>Alphaproteobacteria</taxon>
        <taxon>Rhodobacterales</taxon>
        <taxon>Roseobacteraceae</taxon>
        <taxon>Roseivivax</taxon>
    </lineage>
</organism>
<dbReference type="RefSeq" id="WP_043842335.1">
    <property type="nucleotide sequence ID" value="NZ_AQQW01000002.1"/>
</dbReference>
<feature type="region of interest" description="Disordered" evidence="1">
    <location>
        <begin position="89"/>
        <end position="121"/>
    </location>
</feature>
<dbReference type="Proteomes" id="UP000019063">
    <property type="component" value="Unassembled WGS sequence"/>
</dbReference>
<evidence type="ECO:0000256" key="1">
    <source>
        <dbReference type="SAM" id="MobiDB-lite"/>
    </source>
</evidence>
<sequence length="121" mass="13105">MSGSGANARDEWGAWILHDGKGCPVRPGTIVEVVSEDGFGFTRRYVACASGGEYSSWNWKHYPTLMRVLRYRVKKPDGMKILEASLSVGSPSRVNDPVASATRPVGSHRPDRAGGTDDPEA</sequence>
<keyword evidence="3" id="KW-1185">Reference proteome</keyword>
<comment type="caution">
    <text evidence="2">The sequence shown here is derived from an EMBL/GenBank/DDBJ whole genome shotgun (WGS) entry which is preliminary data.</text>
</comment>
<dbReference type="EMBL" id="AQQW01000002">
    <property type="protein sequence ID" value="ETW14087.1"/>
    <property type="molecule type" value="Genomic_DNA"/>
</dbReference>
<dbReference type="eggNOG" id="ENOG503443J">
    <property type="taxonomic scope" value="Bacteria"/>
</dbReference>